<dbReference type="Gene3D" id="3.30.450.20">
    <property type="entry name" value="PAS domain"/>
    <property type="match status" value="4"/>
</dbReference>
<keyword evidence="1" id="KW-1133">Transmembrane helix</keyword>
<reference evidence="4 5" key="1">
    <citation type="journal article" date="2020" name="Biotechnol. Biofuels">
        <title>New insights from the biogas microbiome by comprehensive genome-resolved metagenomics of nearly 1600 species originating from multiple anaerobic digesters.</title>
        <authorList>
            <person name="Campanaro S."/>
            <person name="Treu L."/>
            <person name="Rodriguez-R L.M."/>
            <person name="Kovalovszki A."/>
            <person name="Ziels R.M."/>
            <person name="Maus I."/>
            <person name="Zhu X."/>
            <person name="Kougias P.G."/>
            <person name="Basile A."/>
            <person name="Luo G."/>
            <person name="Schluter A."/>
            <person name="Konstantinidis K.T."/>
            <person name="Angelidaki I."/>
        </authorList>
    </citation>
    <scope>NUCLEOTIDE SEQUENCE [LARGE SCALE GENOMIC DNA]</scope>
    <source>
        <strain evidence="4">AS06rmzACSIP_256</strain>
    </source>
</reference>
<feature type="non-terminal residue" evidence="4">
    <location>
        <position position="614"/>
    </location>
</feature>
<dbReference type="InterPro" id="IPR013655">
    <property type="entry name" value="PAS_fold_3"/>
</dbReference>
<evidence type="ECO:0000259" key="2">
    <source>
        <dbReference type="PROSITE" id="PS50112"/>
    </source>
</evidence>
<dbReference type="PANTHER" id="PTHR44757:SF2">
    <property type="entry name" value="BIOFILM ARCHITECTURE MAINTENANCE PROTEIN MBAA"/>
    <property type="match status" value="1"/>
</dbReference>
<keyword evidence="1" id="KW-0472">Membrane</keyword>
<feature type="domain" description="PAS" evidence="2">
    <location>
        <begin position="286"/>
        <end position="356"/>
    </location>
</feature>
<dbReference type="Pfam" id="PF13426">
    <property type="entry name" value="PAS_9"/>
    <property type="match status" value="1"/>
</dbReference>
<dbReference type="EMBL" id="JAAYYV010000472">
    <property type="protein sequence ID" value="NLF55910.1"/>
    <property type="molecule type" value="Genomic_DNA"/>
</dbReference>
<name>A0A7X7LZC3_9RHOO</name>
<dbReference type="InterPro" id="IPR035965">
    <property type="entry name" value="PAS-like_dom_sf"/>
</dbReference>
<dbReference type="Proteomes" id="UP000536534">
    <property type="component" value="Unassembled WGS sequence"/>
</dbReference>
<dbReference type="InterPro" id="IPR000014">
    <property type="entry name" value="PAS"/>
</dbReference>
<dbReference type="PROSITE" id="PS50113">
    <property type="entry name" value="PAC"/>
    <property type="match status" value="1"/>
</dbReference>
<dbReference type="NCBIfam" id="TIGR00229">
    <property type="entry name" value="sensory_box"/>
    <property type="match status" value="2"/>
</dbReference>
<dbReference type="CDD" id="cd00130">
    <property type="entry name" value="PAS"/>
    <property type="match status" value="2"/>
</dbReference>
<dbReference type="SUPFAM" id="SSF55785">
    <property type="entry name" value="PYP-like sensor domain (PAS domain)"/>
    <property type="match status" value="3"/>
</dbReference>
<feature type="domain" description="PAC" evidence="3">
    <location>
        <begin position="482"/>
        <end position="534"/>
    </location>
</feature>
<proteinExistence type="predicted"/>
<accession>A0A7X7LZC3</accession>
<dbReference type="PROSITE" id="PS50112">
    <property type="entry name" value="PAS"/>
    <property type="match status" value="3"/>
</dbReference>
<dbReference type="AlphaFoldDB" id="A0A7X7LZC3"/>
<sequence>MPHKPPLAPRAPLRWYWTAPYVAVVVFALSMLALVWVLQSRESESARASIARDVQWAEQTMRIHMQGTEEFLGQLARDLAAEALDADSFQLRANQQVAANGELVNIVWIGADGVTRWSAPFDTTDWLAGDILGAAQLDPFRRAEQSRRIAYGDPYLGAHGESVIEVYMPVMRGREFRGAVAAAYSVDRIVRYLIPGWFDEKYRLALLDARGGVLAVNSGLRSLDESIAFRVPLDPPGNGIALEATAFRAGGQWVKALPAALIVGLSMIVLWSLWTLRAHVVQRVQVEKERDRLFNLSLDMLCVVDLDGTFRRANPAFERILGRSASSLVGTQLLDIVHPDDVGATVQELRTLAGGTPVKFENRCRELDGGYRWLVWSINPVPEEKMLYAVAHDISGRKETEEALRAESAFRKAMEDSMLTGLRAIDLEGRIIYVNSAFCRIVGFDEAELVGAAPPFPYWPREEFAVCRDKLELTLAGQAPASGFELPIQRKSGERIDARFYISPLIDRSGRQAGWMASVTDITEPKRVRAALEAAHSRFEAVIDGLEAAVFVADARSDEILFANRAFKTIHGFDVVGRTLRGMAVPQPERGDYRVDPRGLSPADLPRELFDGEL</sequence>
<dbReference type="InterPro" id="IPR052155">
    <property type="entry name" value="Biofilm_reg_signaling"/>
</dbReference>
<organism evidence="4 5">
    <name type="scientific">Thauera phenolivorans</name>
    <dbReference type="NCBI Taxonomy" id="1792543"/>
    <lineage>
        <taxon>Bacteria</taxon>
        <taxon>Pseudomonadati</taxon>
        <taxon>Pseudomonadota</taxon>
        <taxon>Betaproteobacteria</taxon>
        <taxon>Rhodocyclales</taxon>
        <taxon>Zoogloeaceae</taxon>
        <taxon>Thauera</taxon>
    </lineage>
</organism>
<dbReference type="SMART" id="SM00086">
    <property type="entry name" value="PAC"/>
    <property type="match status" value="2"/>
</dbReference>
<evidence type="ECO:0000256" key="1">
    <source>
        <dbReference type="SAM" id="Phobius"/>
    </source>
</evidence>
<feature type="transmembrane region" description="Helical" evidence="1">
    <location>
        <begin position="256"/>
        <end position="274"/>
    </location>
</feature>
<evidence type="ECO:0000313" key="5">
    <source>
        <dbReference type="Proteomes" id="UP000536534"/>
    </source>
</evidence>
<dbReference type="PANTHER" id="PTHR44757">
    <property type="entry name" value="DIGUANYLATE CYCLASE DGCP"/>
    <property type="match status" value="1"/>
</dbReference>
<gene>
    <name evidence="4" type="ORF">GX576_16210</name>
</gene>
<feature type="domain" description="PAS" evidence="2">
    <location>
        <begin position="535"/>
        <end position="573"/>
    </location>
</feature>
<feature type="domain" description="PAS" evidence="2">
    <location>
        <begin position="406"/>
        <end position="478"/>
    </location>
</feature>
<dbReference type="Pfam" id="PF13188">
    <property type="entry name" value="PAS_8"/>
    <property type="match status" value="1"/>
</dbReference>
<evidence type="ECO:0000259" key="3">
    <source>
        <dbReference type="PROSITE" id="PS50113"/>
    </source>
</evidence>
<protein>
    <submittedName>
        <fullName evidence="4">PAS domain S-box protein</fullName>
    </submittedName>
</protein>
<dbReference type="InterPro" id="IPR000700">
    <property type="entry name" value="PAS-assoc_C"/>
</dbReference>
<comment type="caution">
    <text evidence="4">The sequence shown here is derived from an EMBL/GenBank/DDBJ whole genome shotgun (WGS) entry which is preliminary data.</text>
</comment>
<dbReference type="Pfam" id="PF08447">
    <property type="entry name" value="PAS_3"/>
    <property type="match status" value="1"/>
</dbReference>
<feature type="transmembrane region" description="Helical" evidence="1">
    <location>
        <begin position="15"/>
        <end position="38"/>
    </location>
</feature>
<dbReference type="SMART" id="SM00091">
    <property type="entry name" value="PAS"/>
    <property type="match status" value="3"/>
</dbReference>
<keyword evidence="1" id="KW-0812">Transmembrane</keyword>
<dbReference type="InterPro" id="IPR001610">
    <property type="entry name" value="PAC"/>
</dbReference>
<evidence type="ECO:0000313" key="4">
    <source>
        <dbReference type="EMBL" id="NLF55910.1"/>
    </source>
</evidence>